<keyword evidence="4" id="KW-1185">Reference proteome</keyword>
<sequence>MMKVNDTTSLDITEFHSPKELETAVHTRDRYPTSALGEAPPYTAQPLPRAVTSNTGTRSPLVNDGRSEQRQVNGQVSGSGHSEESMGFLMHIGQVFLVLLTLPFLLLYCGFRLIGEILRGIGMFFVMLGDLSYQLTYKPRIRKLIGRNV</sequence>
<feature type="compositionally biased region" description="Polar residues" evidence="1">
    <location>
        <begin position="51"/>
        <end position="60"/>
    </location>
</feature>
<gene>
    <name evidence="3" type="ORF">P691DRAFT_576849</name>
</gene>
<evidence type="ECO:0000313" key="3">
    <source>
        <dbReference type="EMBL" id="KAF9449187.1"/>
    </source>
</evidence>
<accession>A0A9P5XFC0</accession>
<organism evidence="3 4">
    <name type="scientific">Macrolepiota fuliginosa MF-IS2</name>
    <dbReference type="NCBI Taxonomy" id="1400762"/>
    <lineage>
        <taxon>Eukaryota</taxon>
        <taxon>Fungi</taxon>
        <taxon>Dikarya</taxon>
        <taxon>Basidiomycota</taxon>
        <taxon>Agaricomycotina</taxon>
        <taxon>Agaricomycetes</taxon>
        <taxon>Agaricomycetidae</taxon>
        <taxon>Agaricales</taxon>
        <taxon>Agaricineae</taxon>
        <taxon>Agaricaceae</taxon>
        <taxon>Macrolepiota</taxon>
    </lineage>
</organism>
<dbReference type="EMBL" id="MU151138">
    <property type="protein sequence ID" value="KAF9449187.1"/>
    <property type="molecule type" value="Genomic_DNA"/>
</dbReference>
<keyword evidence="2" id="KW-0812">Transmembrane</keyword>
<comment type="caution">
    <text evidence="3">The sequence shown here is derived from an EMBL/GenBank/DDBJ whole genome shotgun (WGS) entry which is preliminary data.</text>
</comment>
<dbReference type="AlphaFoldDB" id="A0A9P5XFC0"/>
<proteinExistence type="predicted"/>
<keyword evidence="2" id="KW-1133">Transmembrane helix</keyword>
<keyword evidence="2" id="KW-0472">Membrane</keyword>
<name>A0A9P5XFC0_9AGAR</name>
<evidence type="ECO:0000313" key="4">
    <source>
        <dbReference type="Proteomes" id="UP000807342"/>
    </source>
</evidence>
<protein>
    <submittedName>
        <fullName evidence="3">Uncharacterized protein</fullName>
    </submittedName>
</protein>
<feature type="region of interest" description="Disordered" evidence="1">
    <location>
        <begin position="32"/>
        <end position="79"/>
    </location>
</feature>
<evidence type="ECO:0000256" key="2">
    <source>
        <dbReference type="SAM" id="Phobius"/>
    </source>
</evidence>
<reference evidence="3" key="1">
    <citation type="submission" date="2020-11" db="EMBL/GenBank/DDBJ databases">
        <authorList>
            <consortium name="DOE Joint Genome Institute"/>
            <person name="Ahrendt S."/>
            <person name="Riley R."/>
            <person name="Andreopoulos W."/>
            <person name="Labutti K."/>
            <person name="Pangilinan J."/>
            <person name="Ruiz-Duenas F.J."/>
            <person name="Barrasa J.M."/>
            <person name="Sanchez-Garcia M."/>
            <person name="Camarero S."/>
            <person name="Miyauchi S."/>
            <person name="Serrano A."/>
            <person name="Linde D."/>
            <person name="Babiker R."/>
            <person name="Drula E."/>
            <person name="Ayuso-Fernandez I."/>
            <person name="Pacheco R."/>
            <person name="Padilla G."/>
            <person name="Ferreira P."/>
            <person name="Barriuso J."/>
            <person name="Kellner H."/>
            <person name="Castanera R."/>
            <person name="Alfaro M."/>
            <person name="Ramirez L."/>
            <person name="Pisabarro A.G."/>
            <person name="Kuo A."/>
            <person name="Tritt A."/>
            <person name="Lipzen A."/>
            <person name="He G."/>
            <person name="Yan M."/>
            <person name="Ng V."/>
            <person name="Cullen D."/>
            <person name="Martin F."/>
            <person name="Rosso M.-N."/>
            <person name="Henrissat B."/>
            <person name="Hibbett D."/>
            <person name="Martinez A.T."/>
            <person name="Grigoriev I.V."/>
        </authorList>
    </citation>
    <scope>NUCLEOTIDE SEQUENCE</scope>
    <source>
        <strain evidence="3">MF-IS2</strain>
    </source>
</reference>
<evidence type="ECO:0000256" key="1">
    <source>
        <dbReference type="SAM" id="MobiDB-lite"/>
    </source>
</evidence>
<dbReference type="Proteomes" id="UP000807342">
    <property type="component" value="Unassembled WGS sequence"/>
</dbReference>
<feature type="compositionally biased region" description="Polar residues" evidence="1">
    <location>
        <begin position="70"/>
        <end position="79"/>
    </location>
</feature>
<feature type="transmembrane region" description="Helical" evidence="2">
    <location>
        <begin position="95"/>
        <end position="114"/>
    </location>
</feature>